<accession>A0A1B9GYN7</accession>
<gene>
    <name evidence="1" type="ORF">I316_01957</name>
</gene>
<keyword evidence="2" id="KW-1185">Reference proteome</keyword>
<protein>
    <submittedName>
        <fullName evidence="1">Uncharacterized protein</fullName>
    </submittedName>
</protein>
<dbReference type="EMBL" id="KI669496">
    <property type="protein sequence ID" value="OCF36085.1"/>
    <property type="molecule type" value="Genomic_DNA"/>
</dbReference>
<name>A0A1B9GYN7_9TREE</name>
<dbReference type="AlphaFoldDB" id="A0A1B9GYN7"/>
<proteinExistence type="predicted"/>
<evidence type="ECO:0000313" key="2">
    <source>
        <dbReference type="Proteomes" id="UP000092666"/>
    </source>
</evidence>
<dbReference type="Proteomes" id="UP000092666">
    <property type="component" value="Unassembled WGS sequence"/>
</dbReference>
<evidence type="ECO:0000313" key="1">
    <source>
        <dbReference type="EMBL" id="OCF36085.1"/>
    </source>
</evidence>
<reference evidence="2" key="2">
    <citation type="submission" date="2013-12" db="EMBL/GenBank/DDBJ databases">
        <title>Evolution of pathogenesis and genome organization in the Tremellales.</title>
        <authorList>
            <person name="Cuomo C."/>
            <person name="Litvintseva A."/>
            <person name="Heitman J."/>
            <person name="Chen Y."/>
            <person name="Sun S."/>
            <person name="Springer D."/>
            <person name="Dromer F."/>
            <person name="Young S."/>
            <person name="Zeng Q."/>
            <person name="Chapman S."/>
            <person name="Gujja S."/>
            <person name="Saif S."/>
            <person name="Birren B."/>
        </authorList>
    </citation>
    <scope>NUCLEOTIDE SEQUENCE [LARGE SCALE GENOMIC DNA]</scope>
    <source>
        <strain evidence="2">BCC8398</strain>
    </source>
</reference>
<reference evidence="1 2" key="1">
    <citation type="submission" date="2013-07" db="EMBL/GenBank/DDBJ databases">
        <title>The Genome Sequence of Cryptococcus heveanensis BCC8398.</title>
        <authorList>
            <consortium name="The Broad Institute Genome Sequencing Platform"/>
            <person name="Cuomo C."/>
            <person name="Litvintseva A."/>
            <person name="Chen Y."/>
            <person name="Heitman J."/>
            <person name="Sun S."/>
            <person name="Springer D."/>
            <person name="Dromer F."/>
            <person name="Young S.K."/>
            <person name="Zeng Q."/>
            <person name="Gargeya S."/>
            <person name="Fitzgerald M."/>
            <person name="Abouelleil A."/>
            <person name="Alvarado L."/>
            <person name="Berlin A.M."/>
            <person name="Chapman S.B."/>
            <person name="Dewar J."/>
            <person name="Goldberg J."/>
            <person name="Griggs A."/>
            <person name="Gujja S."/>
            <person name="Hansen M."/>
            <person name="Howarth C."/>
            <person name="Imamovic A."/>
            <person name="Larimer J."/>
            <person name="McCowan C."/>
            <person name="Murphy C."/>
            <person name="Pearson M."/>
            <person name="Priest M."/>
            <person name="Roberts A."/>
            <person name="Saif S."/>
            <person name="Shea T."/>
            <person name="Sykes S."/>
            <person name="Wortman J."/>
            <person name="Nusbaum C."/>
            <person name="Birren B."/>
        </authorList>
    </citation>
    <scope>NUCLEOTIDE SEQUENCE [LARGE SCALE GENOMIC DNA]</scope>
    <source>
        <strain evidence="1 2">BCC8398</strain>
    </source>
</reference>
<organism evidence="1 2">
    <name type="scientific">Kwoniella heveanensis BCC8398</name>
    <dbReference type="NCBI Taxonomy" id="1296120"/>
    <lineage>
        <taxon>Eukaryota</taxon>
        <taxon>Fungi</taxon>
        <taxon>Dikarya</taxon>
        <taxon>Basidiomycota</taxon>
        <taxon>Agaricomycotina</taxon>
        <taxon>Tremellomycetes</taxon>
        <taxon>Tremellales</taxon>
        <taxon>Cryptococcaceae</taxon>
        <taxon>Kwoniella</taxon>
    </lineage>
</organism>
<sequence length="208" mass="21746">MSGFILGTGSGILASAAVYYTLSTSLRDSTAALRSELHHSSNLLTDSFDPVAPPAPSSLVGPRYPYEQSFSSILRQRWNETLTSLVGGVRTTDWTAVGKGVWEAGQGVVERVSETIPSSASTPGPSTPLLGSNSGFGSPVAPVDKTHSTVAVVPGTTGVVDHVEKAPEVKVSSTAGVDLRRDSYGMVGGNDTKEEIKRKLEATGMRLV</sequence>
<dbReference type="OrthoDB" id="2580820at2759"/>